<dbReference type="EMBL" id="FOHI01000013">
    <property type="protein sequence ID" value="SET70324.1"/>
    <property type="molecule type" value="Genomic_DNA"/>
</dbReference>
<protein>
    <recommendedName>
        <fullName evidence="3">Helix-turn-helix domain-containing protein</fullName>
    </recommendedName>
</protein>
<dbReference type="OrthoDB" id="8910510at2"/>
<organism evidence="1 2">
    <name type="scientific">Nitrosospira multiformis</name>
    <dbReference type="NCBI Taxonomy" id="1231"/>
    <lineage>
        <taxon>Bacteria</taxon>
        <taxon>Pseudomonadati</taxon>
        <taxon>Pseudomonadota</taxon>
        <taxon>Betaproteobacteria</taxon>
        <taxon>Nitrosomonadales</taxon>
        <taxon>Nitrosomonadaceae</taxon>
        <taxon>Nitrosospira</taxon>
    </lineage>
</organism>
<reference evidence="1 2" key="1">
    <citation type="submission" date="2016-10" db="EMBL/GenBank/DDBJ databases">
        <authorList>
            <person name="de Groot N.N."/>
        </authorList>
    </citation>
    <scope>NUCLEOTIDE SEQUENCE [LARGE SCALE GENOMIC DNA]</scope>
    <source>
        <strain evidence="1 2">Nl7</strain>
    </source>
</reference>
<name>A0A1I0GJ02_9PROT</name>
<evidence type="ECO:0000313" key="1">
    <source>
        <dbReference type="EMBL" id="SET70324.1"/>
    </source>
</evidence>
<gene>
    <name evidence="1" type="ORF">SAMN05216412_11354</name>
</gene>
<sequence>MSKSKRLALKDAQQKRGSGPFIPLTFDVLRSAEFASLSSYATKLLFDLLQQYNLRNNGDLGMSFEHVMKPRGWRSKETFNNARRELLEKGFIIITRQGGLRECSLYAVTFFAIDECDGKLDVSATRSPLNLWRKHSPLKIKSSSTPAVPYTPSVSTPAVQ</sequence>
<dbReference type="Proteomes" id="UP000183339">
    <property type="component" value="Unassembled WGS sequence"/>
</dbReference>
<dbReference type="RefSeq" id="WP_143121487.1">
    <property type="nucleotide sequence ID" value="NZ_FOHI01000013.1"/>
</dbReference>
<dbReference type="AlphaFoldDB" id="A0A1I0GJ02"/>
<accession>A0A1I0GJ02</accession>
<proteinExistence type="predicted"/>
<evidence type="ECO:0000313" key="2">
    <source>
        <dbReference type="Proteomes" id="UP000183339"/>
    </source>
</evidence>
<evidence type="ECO:0008006" key="3">
    <source>
        <dbReference type="Google" id="ProtNLM"/>
    </source>
</evidence>